<sequence>MGQAMEDDQFTTAQMGPRFRPMWRKEAMLALDSRFTSMMTDQRSSRTPCCIAISTKRTWWRKERRKRRRRNRVTCMFCTKTLMKTYQWDFGSSDWTSMIAVFAAASHRVVNGKTQVGTCVLHPSTGVAVASANLLIGSGKSINAAVGVRMHFW</sequence>
<evidence type="ECO:0000313" key="2">
    <source>
        <dbReference type="Proteomes" id="UP000007305"/>
    </source>
</evidence>
<reference evidence="1" key="3">
    <citation type="submission" date="2021-05" db="UniProtKB">
        <authorList>
            <consortium name="EnsemblPlants"/>
        </authorList>
    </citation>
    <scope>IDENTIFICATION</scope>
    <source>
        <strain evidence="1">cv. B73</strain>
    </source>
</reference>
<dbReference type="InParanoid" id="A0A804QL73"/>
<organism evidence="1 2">
    <name type="scientific">Zea mays</name>
    <name type="common">Maize</name>
    <dbReference type="NCBI Taxonomy" id="4577"/>
    <lineage>
        <taxon>Eukaryota</taxon>
        <taxon>Viridiplantae</taxon>
        <taxon>Streptophyta</taxon>
        <taxon>Embryophyta</taxon>
        <taxon>Tracheophyta</taxon>
        <taxon>Spermatophyta</taxon>
        <taxon>Magnoliopsida</taxon>
        <taxon>Liliopsida</taxon>
        <taxon>Poales</taxon>
        <taxon>Poaceae</taxon>
        <taxon>PACMAD clade</taxon>
        <taxon>Panicoideae</taxon>
        <taxon>Andropogonodae</taxon>
        <taxon>Andropogoneae</taxon>
        <taxon>Tripsacinae</taxon>
        <taxon>Zea</taxon>
    </lineage>
</organism>
<name>A0A804QL73_MAIZE</name>
<dbReference type="Gramene" id="Zm00001eb338040_T001">
    <property type="protein sequence ID" value="Zm00001eb338040_P001"/>
    <property type="gene ID" value="Zm00001eb338040"/>
</dbReference>
<dbReference type="Proteomes" id="UP000007305">
    <property type="component" value="Chromosome 8"/>
</dbReference>
<dbReference type="AlphaFoldDB" id="A0A804QL73"/>
<proteinExistence type="predicted"/>
<dbReference type="EnsemblPlants" id="Zm00001eb338040_T001">
    <property type="protein sequence ID" value="Zm00001eb338040_P001"/>
    <property type="gene ID" value="Zm00001eb338040"/>
</dbReference>
<reference evidence="2" key="1">
    <citation type="journal article" date="2009" name="Science">
        <title>The B73 maize genome: complexity, diversity, and dynamics.</title>
        <authorList>
            <person name="Schnable P.S."/>
            <person name="Ware D."/>
            <person name="Fulton R.S."/>
            <person name="Stein J.C."/>
            <person name="Wei F."/>
            <person name="Pasternak S."/>
            <person name="Liang C."/>
            <person name="Zhang J."/>
            <person name="Fulton L."/>
            <person name="Graves T.A."/>
            <person name="Minx P."/>
            <person name="Reily A.D."/>
            <person name="Courtney L."/>
            <person name="Kruchowski S.S."/>
            <person name="Tomlinson C."/>
            <person name="Strong C."/>
            <person name="Delehaunty K."/>
            <person name="Fronick C."/>
            <person name="Courtney B."/>
            <person name="Rock S.M."/>
            <person name="Belter E."/>
            <person name="Du F."/>
            <person name="Kim K."/>
            <person name="Abbott R.M."/>
            <person name="Cotton M."/>
            <person name="Levy A."/>
            <person name="Marchetto P."/>
            <person name="Ochoa K."/>
            <person name="Jackson S.M."/>
            <person name="Gillam B."/>
            <person name="Chen W."/>
            <person name="Yan L."/>
            <person name="Higginbotham J."/>
            <person name="Cardenas M."/>
            <person name="Waligorski J."/>
            <person name="Applebaum E."/>
            <person name="Phelps L."/>
            <person name="Falcone J."/>
            <person name="Kanchi K."/>
            <person name="Thane T."/>
            <person name="Scimone A."/>
            <person name="Thane N."/>
            <person name="Henke J."/>
            <person name="Wang T."/>
            <person name="Ruppert J."/>
            <person name="Shah N."/>
            <person name="Rotter K."/>
            <person name="Hodges J."/>
            <person name="Ingenthron E."/>
            <person name="Cordes M."/>
            <person name="Kohlberg S."/>
            <person name="Sgro J."/>
            <person name="Delgado B."/>
            <person name="Mead K."/>
            <person name="Chinwalla A."/>
            <person name="Leonard S."/>
            <person name="Crouse K."/>
            <person name="Collura K."/>
            <person name="Kudrna D."/>
            <person name="Currie J."/>
            <person name="He R."/>
            <person name="Angelova A."/>
            <person name="Rajasekar S."/>
            <person name="Mueller T."/>
            <person name="Lomeli R."/>
            <person name="Scara G."/>
            <person name="Ko A."/>
            <person name="Delaney K."/>
            <person name="Wissotski M."/>
            <person name="Lopez G."/>
            <person name="Campos D."/>
            <person name="Braidotti M."/>
            <person name="Ashley E."/>
            <person name="Golser W."/>
            <person name="Kim H."/>
            <person name="Lee S."/>
            <person name="Lin J."/>
            <person name="Dujmic Z."/>
            <person name="Kim W."/>
            <person name="Talag J."/>
            <person name="Zuccolo A."/>
            <person name="Fan C."/>
            <person name="Sebastian A."/>
            <person name="Kramer M."/>
            <person name="Spiegel L."/>
            <person name="Nascimento L."/>
            <person name="Zutavern T."/>
            <person name="Miller B."/>
            <person name="Ambroise C."/>
            <person name="Muller S."/>
            <person name="Spooner W."/>
            <person name="Narechania A."/>
            <person name="Ren L."/>
            <person name="Wei S."/>
            <person name="Kumari S."/>
            <person name="Faga B."/>
            <person name="Levy M.J."/>
            <person name="McMahan L."/>
            <person name="Van Buren P."/>
            <person name="Vaughn M.W."/>
            <person name="Ying K."/>
            <person name="Yeh C.-T."/>
            <person name="Emrich S.J."/>
            <person name="Jia Y."/>
            <person name="Kalyanaraman A."/>
            <person name="Hsia A.-P."/>
            <person name="Barbazuk W.B."/>
            <person name="Baucom R.S."/>
            <person name="Brutnell T.P."/>
            <person name="Carpita N.C."/>
            <person name="Chaparro C."/>
            <person name="Chia J.-M."/>
            <person name="Deragon J.-M."/>
            <person name="Estill J.C."/>
            <person name="Fu Y."/>
            <person name="Jeddeloh J.A."/>
            <person name="Han Y."/>
            <person name="Lee H."/>
            <person name="Li P."/>
            <person name="Lisch D.R."/>
            <person name="Liu S."/>
            <person name="Liu Z."/>
            <person name="Nagel D.H."/>
            <person name="McCann M.C."/>
            <person name="SanMiguel P."/>
            <person name="Myers A.M."/>
            <person name="Nettleton D."/>
            <person name="Nguyen J."/>
            <person name="Penning B.W."/>
            <person name="Ponnala L."/>
            <person name="Schneider K.L."/>
            <person name="Schwartz D.C."/>
            <person name="Sharma A."/>
            <person name="Soderlund C."/>
            <person name="Springer N.M."/>
            <person name="Sun Q."/>
            <person name="Wang H."/>
            <person name="Waterman M."/>
            <person name="Westerman R."/>
            <person name="Wolfgruber T.K."/>
            <person name="Yang L."/>
            <person name="Yu Y."/>
            <person name="Zhang L."/>
            <person name="Zhou S."/>
            <person name="Zhu Q."/>
            <person name="Bennetzen J.L."/>
            <person name="Dawe R.K."/>
            <person name="Jiang J."/>
            <person name="Jiang N."/>
            <person name="Presting G.G."/>
            <person name="Wessler S.R."/>
            <person name="Aluru S."/>
            <person name="Martienssen R.A."/>
            <person name="Clifton S.W."/>
            <person name="McCombie W.R."/>
            <person name="Wing R.A."/>
            <person name="Wilson R.K."/>
        </authorList>
    </citation>
    <scope>NUCLEOTIDE SEQUENCE [LARGE SCALE GENOMIC DNA]</scope>
    <source>
        <strain evidence="2">cv. B73</strain>
    </source>
</reference>
<evidence type="ECO:0000313" key="1">
    <source>
        <dbReference type="EnsemblPlants" id="Zm00001eb338040_P001"/>
    </source>
</evidence>
<keyword evidence="2" id="KW-1185">Reference proteome</keyword>
<reference evidence="1" key="2">
    <citation type="submission" date="2019-07" db="EMBL/GenBank/DDBJ databases">
        <authorList>
            <person name="Seetharam A."/>
            <person name="Woodhouse M."/>
            <person name="Cannon E."/>
        </authorList>
    </citation>
    <scope>NUCLEOTIDE SEQUENCE [LARGE SCALE GENOMIC DNA]</scope>
    <source>
        <strain evidence="1">cv. B73</strain>
    </source>
</reference>
<protein>
    <submittedName>
        <fullName evidence="1">Uncharacterized protein</fullName>
    </submittedName>
</protein>
<accession>A0A804QL73</accession>